<evidence type="ECO:0000313" key="2">
    <source>
        <dbReference type="EMBL" id="PTQ77420.1"/>
    </source>
</evidence>
<dbReference type="Proteomes" id="UP000244128">
    <property type="component" value="Unassembled WGS sequence"/>
</dbReference>
<sequence>MKNLLLIAFLLLSSLSYATDSELEVRAATDTRVRLLWKSGDLAEIERLAHIYREARSRSPSGIWMRSILNGALRQVIAETAQAEGWASLEDKALAWARKSPSSPVAQLFVANVLLDHGYAVRGTEYASEVPADRMAQFRRYVQASREQLEKTKSVASIDPSWYEAMLSIAQYQRWSQHQHEALFAEAIKKEPEFLQTYFVASGWYSPKWGGSRNALNDFIVKSVSRFAQSEADAMYTRIHWWVSELGYFDRFEDAPVDCARMMRGAKVVAQAFPDQWNINNFALFAVRCYDKASFIHFAALIRSQPMLEVWEDRAYFDNAVSWSRH</sequence>
<proteinExistence type="predicted"/>
<feature type="signal peptide" evidence="1">
    <location>
        <begin position="1"/>
        <end position="18"/>
    </location>
</feature>
<name>A0A2T5I0Q8_9PROT</name>
<keyword evidence="1" id="KW-0732">Signal</keyword>
<gene>
    <name evidence="2" type="ORF">C8R26_10866</name>
</gene>
<comment type="caution">
    <text evidence="2">The sequence shown here is derived from an EMBL/GenBank/DDBJ whole genome shotgun (WGS) entry which is preliminary data.</text>
</comment>
<evidence type="ECO:0000313" key="3">
    <source>
        <dbReference type="Proteomes" id="UP000244128"/>
    </source>
</evidence>
<evidence type="ECO:0008006" key="4">
    <source>
        <dbReference type="Google" id="ProtNLM"/>
    </source>
</evidence>
<dbReference type="AlphaFoldDB" id="A0A2T5I0Q8"/>
<accession>A0A2T5I0Q8</accession>
<dbReference type="EMBL" id="QAOI01000008">
    <property type="protein sequence ID" value="PTQ77420.1"/>
    <property type="molecule type" value="Genomic_DNA"/>
</dbReference>
<reference evidence="2 3" key="1">
    <citation type="submission" date="2018-04" db="EMBL/GenBank/DDBJ databases">
        <title>Active sludge and wastewater microbial communities from Klosterneuburg, Austria.</title>
        <authorList>
            <person name="Wagner M."/>
        </authorList>
    </citation>
    <scope>NUCLEOTIDE SEQUENCE [LARGE SCALE GENOMIC DNA]</scope>
    <source>
        <strain evidence="2 3">Nm49</strain>
    </source>
</reference>
<organism evidence="2 3">
    <name type="scientific">Nitrosomonas oligotropha</name>
    <dbReference type="NCBI Taxonomy" id="42354"/>
    <lineage>
        <taxon>Bacteria</taxon>
        <taxon>Pseudomonadati</taxon>
        <taxon>Pseudomonadota</taxon>
        <taxon>Betaproteobacteria</taxon>
        <taxon>Nitrosomonadales</taxon>
        <taxon>Nitrosomonadaceae</taxon>
        <taxon>Nitrosomonas</taxon>
    </lineage>
</organism>
<evidence type="ECO:0000256" key="1">
    <source>
        <dbReference type="SAM" id="SignalP"/>
    </source>
</evidence>
<protein>
    <recommendedName>
        <fullName evidence="4">DUF4034 domain-containing protein</fullName>
    </recommendedName>
</protein>
<feature type="chain" id="PRO_5015741957" description="DUF4034 domain-containing protein" evidence="1">
    <location>
        <begin position="19"/>
        <end position="326"/>
    </location>
</feature>